<keyword evidence="4" id="KW-1185">Reference proteome</keyword>
<dbReference type="AlphaFoldDB" id="A0A316YM40"/>
<dbReference type="Proteomes" id="UP000245768">
    <property type="component" value="Unassembled WGS sequence"/>
</dbReference>
<evidence type="ECO:0000256" key="1">
    <source>
        <dbReference type="SAM" id="MobiDB-lite"/>
    </source>
</evidence>
<organism evidence="3 4">
    <name type="scientific">Acaromyces ingoldii</name>
    <dbReference type="NCBI Taxonomy" id="215250"/>
    <lineage>
        <taxon>Eukaryota</taxon>
        <taxon>Fungi</taxon>
        <taxon>Dikarya</taxon>
        <taxon>Basidiomycota</taxon>
        <taxon>Ustilaginomycotina</taxon>
        <taxon>Exobasidiomycetes</taxon>
        <taxon>Exobasidiales</taxon>
        <taxon>Cryptobasidiaceae</taxon>
        <taxon>Acaromyces</taxon>
    </lineage>
</organism>
<sequence>MRSYLVATAALVLVGFMTLSVSAMPVRKRDPSILNGNSPDNTIVVGGTFNSYAPALDHSKSFIGYKAMSQDLPKHRMPPQQANKYCRPEPVRAQACPDPAKDKVEKTHSSAPPPLGLSPTKPKEPKAMSISDFWQELVSWLQEPFGL</sequence>
<feature type="signal peptide" evidence="2">
    <location>
        <begin position="1"/>
        <end position="23"/>
    </location>
</feature>
<dbReference type="RefSeq" id="XP_025376341.1">
    <property type="nucleotide sequence ID" value="XM_025522038.1"/>
</dbReference>
<evidence type="ECO:0000313" key="3">
    <source>
        <dbReference type="EMBL" id="PWN89143.1"/>
    </source>
</evidence>
<feature type="region of interest" description="Disordered" evidence="1">
    <location>
        <begin position="72"/>
        <end position="126"/>
    </location>
</feature>
<evidence type="ECO:0000313" key="4">
    <source>
        <dbReference type="Proteomes" id="UP000245768"/>
    </source>
</evidence>
<name>A0A316YM40_9BASI</name>
<protein>
    <submittedName>
        <fullName evidence="3">Uncharacterized protein</fullName>
    </submittedName>
</protein>
<reference evidence="3 4" key="1">
    <citation type="journal article" date="2018" name="Mol. Biol. Evol.">
        <title>Broad Genomic Sampling Reveals a Smut Pathogenic Ancestry of the Fungal Clade Ustilaginomycotina.</title>
        <authorList>
            <person name="Kijpornyongpan T."/>
            <person name="Mondo S.J."/>
            <person name="Barry K."/>
            <person name="Sandor L."/>
            <person name="Lee J."/>
            <person name="Lipzen A."/>
            <person name="Pangilinan J."/>
            <person name="LaButti K."/>
            <person name="Hainaut M."/>
            <person name="Henrissat B."/>
            <person name="Grigoriev I.V."/>
            <person name="Spatafora J.W."/>
            <person name="Aime M.C."/>
        </authorList>
    </citation>
    <scope>NUCLEOTIDE SEQUENCE [LARGE SCALE GENOMIC DNA]</scope>
    <source>
        <strain evidence="3 4">MCA 4198</strain>
    </source>
</reference>
<dbReference type="EMBL" id="KZ819637">
    <property type="protein sequence ID" value="PWN89143.1"/>
    <property type="molecule type" value="Genomic_DNA"/>
</dbReference>
<proteinExistence type="predicted"/>
<keyword evidence="2" id="KW-0732">Signal</keyword>
<dbReference type="GeneID" id="37043954"/>
<accession>A0A316YM40</accession>
<dbReference type="InParanoid" id="A0A316YM40"/>
<evidence type="ECO:0000256" key="2">
    <source>
        <dbReference type="SAM" id="SignalP"/>
    </source>
</evidence>
<gene>
    <name evidence="3" type="ORF">FA10DRAFT_267739</name>
</gene>
<feature type="compositionally biased region" description="Basic and acidic residues" evidence="1">
    <location>
        <begin position="99"/>
        <end position="108"/>
    </location>
</feature>
<feature type="chain" id="PRO_5016281810" evidence="2">
    <location>
        <begin position="24"/>
        <end position="147"/>
    </location>
</feature>